<accession>A0ABN7X0G4</accession>
<dbReference type="Proteomes" id="UP000789901">
    <property type="component" value="Unassembled WGS sequence"/>
</dbReference>
<comment type="caution">
    <text evidence="1">The sequence shown here is derived from an EMBL/GenBank/DDBJ whole genome shotgun (WGS) entry which is preliminary data.</text>
</comment>
<sequence>EGIFAKKSHIQELPNELQSYEKCLLLPPDFDVITYYYDDLYMDIRYPFRELLNDYIQNEITMEL</sequence>
<evidence type="ECO:0000313" key="1">
    <source>
        <dbReference type="EMBL" id="CAG8844795.1"/>
    </source>
</evidence>
<protein>
    <submittedName>
        <fullName evidence="1">22465_t:CDS:1</fullName>
    </submittedName>
</protein>
<feature type="non-terminal residue" evidence="1">
    <location>
        <position position="1"/>
    </location>
</feature>
<proteinExistence type="predicted"/>
<keyword evidence="2" id="KW-1185">Reference proteome</keyword>
<name>A0ABN7X0G4_GIGMA</name>
<evidence type="ECO:0000313" key="2">
    <source>
        <dbReference type="Proteomes" id="UP000789901"/>
    </source>
</evidence>
<gene>
    <name evidence="1" type="ORF">GMARGA_LOCUS37301</name>
</gene>
<reference evidence="1 2" key="1">
    <citation type="submission" date="2021-06" db="EMBL/GenBank/DDBJ databases">
        <authorList>
            <person name="Kallberg Y."/>
            <person name="Tangrot J."/>
            <person name="Rosling A."/>
        </authorList>
    </citation>
    <scope>NUCLEOTIDE SEQUENCE [LARGE SCALE GENOMIC DNA]</scope>
    <source>
        <strain evidence="1 2">120-4 pot B 10/14</strain>
    </source>
</reference>
<organism evidence="1 2">
    <name type="scientific">Gigaspora margarita</name>
    <dbReference type="NCBI Taxonomy" id="4874"/>
    <lineage>
        <taxon>Eukaryota</taxon>
        <taxon>Fungi</taxon>
        <taxon>Fungi incertae sedis</taxon>
        <taxon>Mucoromycota</taxon>
        <taxon>Glomeromycotina</taxon>
        <taxon>Glomeromycetes</taxon>
        <taxon>Diversisporales</taxon>
        <taxon>Gigasporaceae</taxon>
        <taxon>Gigaspora</taxon>
    </lineage>
</organism>
<dbReference type="EMBL" id="CAJVQB010077119">
    <property type="protein sequence ID" value="CAG8844795.1"/>
    <property type="molecule type" value="Genomic_DNA"/>
</dbReference>